<keyword evidence="1" id="KW-0472">Membrane</keyword>
<feature type="transmembrane region" description="Helical" evidence="1">
    <location>
        <begin position="82"/>
        <end position="105"/>
    </location>
</feature>
<reference evidence="2 3" key="1">
    <citation type="submission" date="2018-03" db="EMBL/GenBank/DDBJ databases">
        <title>Alkalicoccus saliphilus sp. nov., isolated from a mineral pool.</title>
        <authorList>
            <person name="Zhao B."/>
        </authorList>
    </citation>
    <scope>NUCLEOTIDE SEQUENCE [LARGE SCALE GENOMIC DNA]</scope>
    <source>
        <strain evidence="2 3">6AG</strain>
    </source>
</reference>
<name>A0A2T4U7A6_9BACI</name>
<evidence type="ECO:0000256" key="1">
    <source>
        <dbReference type="SAM" id="Phobius"/>
    </source>
</evidence>
<feature type="transmembrane region" description="Helical" evidence="1">
    <location>
        <begin position="54"/>
        <end position="76"/>
    </location>
</feature>
<keyword evidence="3" id="KW-1185">Reference proteome</keyword>
<comment type="caution">
    <text evidence="2">The sequence shown here is derived from an EMBL/GenBank/DDBJ whole genome shotgun (WGS) entry which is preliminary data.</text>
</comment>
<evidence type="ECO:0008006" key="4">
    <source>
        <dbReference type="Google" id="ProtNLM"/>
    </source>
</evidence>
<keyword evidence="1" id="KW-1133">Transmembrane helix</keyword>
<evidence type="ECO:0000313" key="2">
    <source>
        <dbReference type="EMBL" id="PTL39291.1"/>
    </source>
</evidence>
<dbReference type="AlphaFoldDB" id="A0A2T4U7A6"/>
<sequence length="112" mass="12930">MKMNKPVLCNSCKKPVTSRRELVTTKSIFKVYPYHDECYEKDLKGKKSFLLDNYPINGLSGTLSVILSFLLMVFLYPVLDTIQFGVIALLFLITGFYRIYSFVLYEKVLPAK</sequence>
<organism evidence="2 3">
    <name type="scientific">Alkalicoccus saliphilus</name>
    <dbReference type="NCBI Taxonomy" id="200989"/>
    <lineage>
        <taxon>Bacteria</taxon>
        <taxon>Bacillati</taxon>
        <taxon>Bacillota</taxon>
        <taxon>Bacilli</taxon>
        <taxon>Bacillales</taxon>
        <taxon>Bacillaceae</taxon>
        <taxon>Alkalicoccus</taxon>
    </lineage>
</organism>
<accession>A0A2T4U7A6</accession>
<protein>
    <recommendedName>
        <fullName evidence="4">Permease</fullName>
    </recommendedName>
</protein>
<dbReference type="EMBL" id="PZJJ01000008">
    <property type="protein sequence ID" value="PTL39291.1"/>
    <property type="molecule type" value="Genomic_DNA"/>
</dbReference>
<proteinExistence type="predicted"/>
<gene>
    <name evidence="2" type="ORF">C6Y45_06675</name>
</gene>
<dbReference type="Proteomes" id="UP000240509">
    <property type="component" value="Unassembled WGS sequence"/>
</dbReference>
<keyword evidence="1" id="KW-0812">Transmembrane</keyword>
<evidence type="ECO:0000313" key="3">
    <source>
        <dbReference type="Proteomes" id="UP000240509"/>
    </source>
</evidence>